<gene>
    <name evidence="1" type="ORF">chiPu_0015441</name>
</gene>
<proteinExistence type="predicted"/>
<comment type="caution">
    <text evidence="1">The sequence shown here is derived from an EMBL/GenBank/DDBJ whole genome shotgun (WGS) entry which is preliminary data.</text>
</comment>
<dbReference type="AlphaFoldDB" id="A0A401T2R5"/>
<dbReference type="EMBL" id="BEZZ01000915">
    <property type="protein sequence ID" value="GCC36941.1"/>
    <property type="molecule type" value="Genomic_DNA"/>
</dbReference>
<dbReference type="Proteomes" id="UP000287033">
    <property type="component" value="Unassembled WGS sequence"/>
</dbReference>
<evidence type="ECO:0000313" key="1">
    <source>
        <dbReference type="EMBL" id="GCC36941.1"/>
    </source>
</evidence>
<name>A0A401T2R5_CHIPU</name>
<organism evidence="1 2">
    <name type="scientific">Chiloscyllium punctatum</name>
    <name type="common">Brownbanded bambooshark</name>
    <name type="synonym">Hemiscyllium punctatum</name>
    <dbReference type="NCBI Taxonomy" id="137246"/>
    <lineage>
        <taxon>Eukaryota</taxon>
        <taxon>Metazoa</taxon>
        <taxon>Chordata</taxon>
        <taxon>Craniata</taxon>
        <taxon>Vertebrata</taxon>
        <taxon>Chondrichthyes</taxon>
        <taxon>Elasmobranchii</taxon>
        <taxon>Galeomorphii</taxon>
        <taxon>Galeoidea</taxon>
        <taxon>Orectolobiformes</taxon>
        <taxon>Hemiscylliidae</taxon>
        <taxon>Chiloscyllium</taxon>
    </lineage>
</organism>
<evidence type="ECO:0000313" key="2">
    <source>
        <dbReference type="Proteomes" id="UP000287033"/>
    </source>
</evidence>
<accession>A0A401T2R5</accession>
<sequence length="153" mass="16846">MIWGAGLLEGDTLRNDRSVVWSCSAHTQTYTRTHKQTGALSKPRSTGSCPVAEPFHLRVQSEVSAQRQFPLSAWSVPLCLPLSLFRVASARCNAEGTAVTVKRDKTSLSSKRKLLYQYVTLERGWSAEYNVSSPSLSFLLKKKEKAVLTAASA</sequence>
<reference evidence="1 2" key="1">
    <citation type="journal article" date="2018" name="Nat. Ecol. Evol.">
        <title>Shark genomes provide insights into elasmobranch evolution and the origin of vertebrates.</title>
        <authorList>
            <person name="Hara Y"/>
            <person name="Yamaguchi K"/>
            <person name="Onimaru K"/>
            <person name="Kadota M"/>
            <person name="Koyanagi M"/>
            <person name="Keeley SD"/>
            <person name="Tatsumi K"/>
            <person name="Tanaka K"/>
            <person name="Motone F"/>
            <person name="Kageyama Y"/>
            <person name="Nozu R"/>
            <person name="Adachi N"/>
            <person name="Nishimura O"/>
            <person name="Nakagawa R"/>
            <person name="Tanegashima C"/>
            <person name="Kiyatake I"/>
            <person name="Matsumoto R"/>
            <person name="Murakumo K"/>
            <person name="Nishida K"/>
            <person name="Terakita A"/>
            <person name="Kuratani S"/>
            <person name="Sato K"/>
            <person name="Hyodo S Kuraku.S."/>
        </authorList>
    </citation>
    <scope>NUCLEOTIDE SEQUENCE [LARGE SCALE GENOMIC DNA]</scope>
</reference>
<keyword evidence="2" id="KW-1185">Reference proteome</keyword>
<protein>
    <submittedName>
        <fullName evidence="1">Uncharacterized protein</fullName>
    </submittedName>
</protein>